<name>A0A151J5I4_9HYME</name>
<evidence type="ECO:0000313" key="2">
    <source>
        <dbReference type="Proteomes" id="UP000078492"/>
    </source>
</evidence>
<dbReference type="EMBL" id="KQ979973">
    <property type="protein sequence ID" value="KYN18360.1"/>
    <property type="molecule type" value="Genomic_DNA"/>
</dbReference>
<protein>
    <submittedName>
        <fullName evidence="1">Uncharacterized protein</fullName>
    </submittedName>
</protein>
<gene>
    <name evidence="1" type="ORF">ALC57_09301</name>
</gene>
<keyword evidence="2" id="KW-1185">Reference proteome</keyword>
<dbReference type="AlphaFoldDB" id="A0A151J5I4"/>
<accession>A0A151J5I4</accession>
<sequence>MESQSKELSTKSTENSLKQLLDEEEDVFDETEELNRFFSTSESKVLQHLFMEDFMTKNTFFEWLHDLKEYVRYHMATLSDASNIETLSDAPNIDCEIFTSSAEVKSGDMNSLFASTSKQQIDGISQYITKLENGHLYIVGTPEGQTGHQLIRFLVDKRFVVKEVAVLKNGSKLTCYIFTCPMPWRFLMKPDQSHASWVMTHHHGLRWNDGMVPYRTAQRLISEAIGRENGAIVYVKGFEKRGWILDILNNDDVIVETIDVHYGEIESLKTLDATNTYRCGRHSKCCALQNVLKLFNQWTRFQSK</sequence>
<evidence type="ECO:0000313" key="1">
    <source>
        <dbReference type="EMBL" id="KYN18360.1"/>
    </source>
</evidence>
<proteinExistence type="predicted"/>
<reference evidence="1 2" key="1">
    <citation type="submission" date="2015-09" db="EMBL/GenBank/DDBJ databases">
        <title>Trachymyrmex cornetzi WGS genome.</title>
        <authorList>
            <person name="Nygaard S."/>
            <person name="Hu H."/>
            <person name="Boomsma J."/>
            <person name="Zhang G."/>
        </authorList>
    </citation>
    <scope>NUCLEOTIDE SEQUENCE [LARGE SCALE GENOMIC DNA]</scope>
    <source>
        <strain evidence="1">Tcor2-1</strain>
        <tissue evidence="1">Whole body</tissue>
    </source>
</reference>
<dbReference type="Proteomes" id="UP000078492">
    <property type="component" value="Unassembled WGS sequence"/>
</dbReference>
<organism evidence="1 2">
    <name type="scientific">Trachymyrmex cornetzi</name>
    <dbReference type="NCBI Taxonomy" id="471704"/>
    <lineage>
        <taxon>Eukaryota</taxon>
        <taxon>Metazoa</taxon>
        <taxon>Ecdysozoa</taxon>
        <taxon>Arthropoda</taxon>
        <taxon>Hexapoda</taxon>
        <taxon>Insecta</taxon>
        <taxon>Pterygota</taxon>
        <taxon>Neoptera</taxon>
        <taxon>Endopterygota</taxon>
        <taxon>Hymenoptera</taxon>
        <taxon>Apocrita</taxon>
        <taxon>Aculeata</taxon>
        <taxon>Formicoidea</taxon>
        <taxon>Formicidae</taxon>
        <taxon>Myrmicinae</taxon>
        <taxon>Trachymyrmex</taxon>
    </lineage>
</organism>